<gene>
    <name evidence="1" type="ORF">Sjap_008076</name>
</gene>
<proteinExistence type="predicted"/>
<organism evidence="1 2">
    <name type="scientific">Stephania japonica</name>
    <dbReference type="NCBI Taxonomy" id="461633"/>
    <lineage>
        <taxon>Eukaryota</taxon>
        <taxon>Viridiplantae</taxon>
        <taxon>Streptophyta</taxon>
        <taxon>Embryophyta</taxon>
        <taxon>Tracheophyta</taxon>
        <taxon>Spermatophyta</taxon>
        <taxon>Magnoliopsida</taxon>
        <taxon>Ranunculales</taxon>
        <taxon>Menispermaceae</taxon>
        <taxon>Menispermoideae</taxon>
        <taxon>Cissampelideae</taxon>
        <taxon>Stephania</taxon>
    </lineage>
</organism>
<sequence>MHLRIIEIERCPQFEGFLASIEEEIRSSPDSPPPPPSSSSYCVETLVLRDCLSILGLQLQRFTQLRYLDVVGCKGLQSLEGLQSLRNIGSLSIGRYSEELNDFPFLDAIEMGDHLISSGVLTSSLYLNRFNTLADWNTFL</sequence>
<name>A0AAP0PB06_9MAGN</name>
<accession>A0AAP0PB06</accession>
<dbReference type="Gene3D" id="3.80.10.10">
    <property type="entry name" value="Ribonuclease Inhibitor"/>
    <property type="match status" value="1"/>
</dbReference>
<evidence type="ECO:0000313" key="1">
    <source>
        <dbReference type="EMBL" id="KAK9137482.1"/>
    </source>
</evidence>
<comment type="caution">
    <text evidence="1">The sequence shown here is derived from an EMBL/GenBank/DDBJ whole genome shotgun (WGS) entry which is preliminary data.</text>
</comment>
<dbReference type="Proteomes" id="UP001417504">
    <property type="component" value="Unassembled WGS sequence"/>
</dbReference>
<keyword evidence="2" id="KW-1185">Reference proteome</keyword>
<reference evidence="1 2" key="1">
    <citation type="submission" date="2024-01" db="EMBL/GenBank/DDBJ databases">
        <title>Genome assemblies of Stephania.</title>
        <authorList>
            <person name="Yang L."/>
        </authorList>
    </citation>
    <scope>NUCLEOTIDE SEQUENCE [LARGE SCALE GENOMIC DNA]</scope>
    <source>
        <strain evidence="1">QJT</strain>
        <tissue evidence="1">Leaf</tissue>
    </source>
</reference>
<dbReference type="AlphaFoldDB" id="A0AAP0PB06"/>
<dbReference type="InterPro" id="IPR032675">
    <property type="entry name" value="LRR_dom_sf"/>
</dbReference>
<protein>
    <submittedName>
        <fullName evidence="1">Uncharacterized protein</fullName>
    </submittedName>
</protein>
<evidence type="ECO:0000313" key="2">
    <source>
        <dbReference type="Proteomes" id="UP001417504"/>
    </source>
</evidence>
<dbReference type="EMBL" id="JBBNAE010000003">
    <property type="protein sequence ID" value="KAK9137482.1"/>
    <property type="molecule type" value="Genomic_DNA"/>
</dbReference>